<gene>
    <name evidence="1" type="ORF">K431DRAFT_19988</name>
</gene>
<reference evidence="1" key="1">
    <citation type="journal article" date="2020" name="Stud. Mycol.">
        <title>101 Dothideomycetes genomes: a test case for predicting lifestyles and emergence of pathogens.</title>
        <authorList>
            <person name="Haridas S."/>
            <person name="Albert R."/>
            <person name="Binder M."/>
            <person name="Bloem J."/>
            <person name="Labutti K."/>
            <person name="Salamov A."/>
            <person name="Andreopoulos B."/>
            <person name="Baker S."/>
            <person name="Barry K."/>
            <person name="Bills G."/>
            <person name="Bluhm B."/>
            <person name="Cannon C."/>
            <person name="Castanera R."/>
            <person name="Culley D."/>
            <person name="Daum C."/>
            <person name="Ezra D."/>
            <person name="Gonzalez J."/>
            <person name="Henrissat B."/>
            <person name="Kuo A."/>
            <person name="Liang C."/>
            <person name="Lipzen A."/>
            <person name="Lutzoni F."/>
            <person name="Magnuson J."/>
            <person name="Mondo S."/>
            <person name="Nolan M."/>
            <person name="Ohm R."/>
            <person name="Pangilinan J."/>
            <person name="Park H.-J."/>
            <person name="Ramirez L."/>
            <person name="Alfaro M."/>
            <person name="Sun H."/>
            <person name="Tritt A."/>
            <person name="Yoshinaga Y."/>
            <person name="Zwiers L.-H."/>
            <person name="Turgeon B."/>
            <person name="Goodwin S."/>
            <person name="Spatafora J."/>
            <person name="Crous P."/>
            <person name="Grigoriev I."/>
        </authorList>
    </citation>
    <scope>NUCLEOTIDE SEQUENCE</scope>
    <source>
        <strain evidence="1">CBS 116435</strain>
    </source>
</reference>
<evidence type="ECO:0000313" key="1">
    <source>
        <dbReference type="EMBL" id="KAF2716370.1"/>
    </source>
</evidence>
<proteinExistence type="predicted"/>
<keyword evidence="2" id="KW-1185">Reference proteome</keyword>
<dbReference type="EMBL" id="MU003879">
    <property type="protein sequence ID" value="KAF2716370.1"/>
    <property type="molecule type" value="Genomic_DNA"/>
</dbReference>
<comment type="caution">
    <text evidence="1">The sequence shown here is derived from an EMBL/GenBank/DDBJ whole genome shotgun (WGS) entry which is preliminary data.</text>
</comment>
<organism evidence="1 2">
    <name type="scientific">Polychaeton citri CBS 116435</name>
    <dbReference type="NCBI Taxonomy" id="1314669"/>
    <lineage>
        <taxon>Eukaryota</taxon>
        <taxon>Fungi</taxon>
        <taxon>Dikarya</taxon>
        <taxon>Ascomycota</taxon>
        <taxon>Pezizomycotina</taxon>
        <taxon>Dothideomycetes</taxon>
        <taxon>Dothideomycetidae</taxon>
        <taxon>Capnodiales</taxon>
        <taxon>Capnodiaceae</taxon>
        <taxon>Polychaeton</taxon>
    </lineage>
</organism>
<dbReference type="Proteomes" id="UP000799441">
    <property type="component" value="Unassembled WGS sequence"/>
</dbReference>
<sequence length="182" mass="19602">MPRSDARSIHAQTASDRGGTVVVAVGPSHQDQEPHNNGPVGRILLESQHAGGNGLVWGSGTSFNIVTAIYHASGKSTLAMSNINVKARDSRLDHYHRRCTVHRCEIAQCAGSTLYRASRRPPPTLEGEQDTGYRIQDTGHKTLEVRLPERRPAINPQDAVAEICCSVASPAPVCHRDSPSAP</sequence>
<name>A0A9P4UKY1_9PEZI</name>
<evidence type="ECO:0000313" key="2">
    <source>
        <dbReference type="Proteomes" id="UP000799441"/>
    </source>
</evidence>
<protein>
    <submittedName>
        <fullName evidence="1">Uncharacterized protein</fullName>
    </submittedName>
</protein>
<dbReference type="AlphaFoldDB" id="A0A9P4UKY1"/>
<accession>A0A9P4UKY1</accession>